<keyword evidence="12" id="KW-0539">Nucleus</keyword>
<sequence>MDQAPDISNILAKISGESKAEPLLSTEVSDKGDGKPKKSKKVKTATKMQEKPSKPEHDIPRGQPKSGRIWKTQKERFATVKKSVKGKVPAKHFAYREEIKQIKALSRSIKEERKQQDEEKKQRREENKQRRLENERKSEIVQIIKNPAKLKRMRKKQLRQIEKRDLSKIKVV</sequence>
<evidence type="ECO:0000256" key="1">
    <source>
        <dbReference type="ARBA" id="ARBA00004090"/>
    </source>
</evidence>
<dbReference type="GO" id="GO:0006364">
    <property type="term" value="P:rRNA processing"/>
    <property type="evidence" value="ECO:0007669"/>
    <property type="project" value="UniProtKB-KW"/>
</dbReference>
<proteinExistence type="evidence at transcript level"/>
<feature type="region of interest" description="Disordered" evidence="14">
    <location>
        <begin position="108"/>
        <end position="139"/>
    </location>
</feature>
<keyword evidence="7" id="KW-0690">Ribosome biogenesis</keyword>
<comment type="subcellular location">
    <subcellularLocation>
        <location evidence="2">Chromosome</location>
    </subcellularLocation>
    <subcellularLocation>
        <location evidence="3">Nucleus</location>
        <location evidence="3">Nucleolus</location>
    </subcellularLocation>
</comment>
<evidence type="ECO:0000256" key="9">
    <source>
        <dbReference type="ARBA" id="ARBA00022553"/>
    </source>
</evidence>
<dbReference type="PANTHER" id="PTHR13557">
    <property type="entry name" value="COILED-COIL DOMAIN-CONTAINING PROTEIN 86"/>
    <property type="match status" value="1"/>
</dbReference>
<dbReference type="EMBL" id="GAPW01005059">
    <property type="protein sequence ID" value="JAC08539.1"/>
    <property type="molecule type" value="mRNA"/>
</dbReference>
<evidence type="ECO:0000256" key="8">
    <source>
        <dbReference type="ARBA" id="ARBA00022552"/>
    </source>
</evidence>
<evidence type="ECO:0000256" key="13">
    <source>
        <dbReference type="ARBA" id="ARBA00093307"/>
    </source>
</evidence>
<accession>A0A023EIS4</accession>
<dbReference type="VEuPathDB" id="VectorBase:AALF020872"/>
<evidence type="ECO:0000256" key="7">
    <source>
        <dbReference type="ARBA" id="ARBA00022517"/>
    </source>
</evidence>
<keyword evidence="9" id="KW-0597">Phosphoprotein</keyword>
<evidence type="ECO:0000313" key="16">
    <source>
        <dbReference type="EnsemblMetazoa" id="AALFPA23_022396.P33268"/>
    </source>
</evidence>
<protein>
    <recommendedName>
        <fullName evidence="5">Coiled-coil domain-containing protein 86</fullName>
    </recommendedName>
</protein>
<evidence type="ECO:0000256" key="11">
    <source>
        <dbReference type="ARBA" id="ARBA00023054"/>
    </source>
</evidence>
<dbReference type="InterPro" id="IPR026570">
    <property type="entry name" value="CCDC86"/>
</dbReference>
<reference evidence="17" key="2">
    <citation type="journal article" date="2015" name="Proc. Natl. Acad. Sci. U.S.A.">
        <title>Genome sequence of the Asian Tiger mosquito, Aedes albopictus, reveals insights into its biology, genetics, and evolution.</title>
        <authorList>
            <person name="Chen X.G."/>
            <person name="Jiang X."/>
            <person name="Gu J."/>
            <person name="Xu M."/>
            <person name="Wu Y."/>
            <person name="Deng Y."/>
            <person name="Zhang C."/>
            <person name="Bonizzoni M."/>
            <person name="Dermauw W."/>
            <person name="Vontas J."/>
            <person name="Armbruster P."/>
            <person name="Huang X."/>
            <person name="Yang Y."/>
            <person name="Zhang H."/>
            <person name="He W."/>
            <person name="Peng H."/>
            <person name="Liu Y."/>
            <person name="Wu K."/>
            <person name="Chen J."/>
            <person name="Lirakis M."/>
            <person name="Topalis P."/>
            <person name="Van Leeuwen T."/>
            <person name="Hall A.B."/>
            <person name="Jiang X."/>
            <person name="Thorpe C."/>
            <person name="Mueller R.L."/>
            <person name="Sun C."/>
            <person name="Waterhouse R.M."/>
            <person name="Yan G."/>
            <person name="Tu Z.J."/>
            <person name="Fang X."/>
            <person name="James A.A."/>
        </authorList>
    </citation>
    <scope>NUCLEOTIDE SEQUENCE [LARGE SCALE GENOMIC DNA]</scope>
    <source>
        <strain evidence="17">Foshan</strain>
    </source>
</reference>
<dbReference type="STRING" id="7160.A0A023EIS4"/>
<name>A0A023EIS4_AEDAL</name>
<evidence type="ECO:0000256" key="3">
    <source>
        <dbReference type="ARBA" id="ARBA00004604"/>
    </source>
</evidence>
<comment type="function">
    <text evidence="1">Involved in nucleolar integrity and required for processing of the pre-rRNA for the 60S ribosome subunit.</text>
</comment>
<organism evidence="15">
    <name type="scientific">Aedes albopictus</name>
    <name type="common">Asian tiger mosquito</name>
    <name type="synonym">Stegomyia albopicta</name>
    <dbReference type="NCBI Taxonomy" id="7160"/>
    <lineage>
        <taxon>Eukaryota</taxon>
        <taxon>Metazoa</taxon>
        <taxon>Ecdysozoa</taxon>
        <taxon>Arthropoda</taxon>
        <taxon>Hexapoda</taxon>
        <taxon>Insecta</taxon>
        <taxon>Pterygota</taxon>
        <taxon>Neoptera</taxon>
        <taxon>Endopterygota</taxon>
        <taxon>Diptera</taxon>
        <taxon>Nematocera</taxon>
        <taxon>Culicoidea</taxon>
        <taxon>Culicidae</taxon>
        <taxon>Culicinae</taxon>
        <taxon>Aedini</taxon>
        <taxon>Aedes</taxon>
        <taxon>Stegomyia</taxon>
    </lineage>
</organism>
<evidence type="ECO:0000313" key="15">
    <source>
        <dbReference type="EMBL" id="JAC08539.1"/>
    </source>
</evidence>
<reference evidence="16" key="3">
    <citation type="submission" date="2025-05" db="UniProtKB">
        <authorList>
            <consortium name="EnsemblMetazoa"/>
        </authorList>
    </citation>
    <scope>IDENTIFICATION</scope>
    <source>
        <strain evidence="16">Foshan</strain>
    </source>
</reference>
<keyword evidence="10" id="KW-0164">Citrullination</keyword>
<evidence type="ECO:0000256" key="4">
    <source>
        <dbReference type="ARBA" id="ARBA00007869"/>
    </source>
</evidence>
<feature type="compositionally biased region" description="Basic and acidic residues" evidence="14">
    <location>
        <begin position="48"/>
        <end position="60"/>
    </location>
</feature>
<evidence type="ECO:0000256" key="10">
    <source>
        <dbReference type="ARBA" id="ARBA00022934"/>
    </source>
</evidence>
<keyword evidence="11" id="KW-0175">Coiled coil</keyword>
<dbReference type="Proteomes" id="UP000069940">
    <property type="component" value="Unassembled WGS sequence"/>
</dbReference>
<keyword evidence="17" id="KW-1185">Reference proteome</keyword>
<evidence type="ECO:0000256" key="14">
    <source>
        <dbReference type="SAM" id="MobiDB-lite"/>
    </source>
</evidence>
<dbReference type="Pfam" id="PF03879">
    <property type="entry name" value="Cgr1"/>
    <property type="match status" value="1"/>
</dbReference>
<dbReference type="InterPro" id="IPR005579">
    <property type="entry name" value="Cgr1-like"/>
</dbReference>
<dbReference type="GO" id="GO:0005730">
    <property type="term" value="C:nucleolus"/>
    <property type="evidence" value="ECO:0007669"/>
    <property type="project" value="UniProtKB-SubCell"/>
</dbReference>
<dbReference type="GO" id="GO:0005694">
    <property type="term" value="C:chromosome"/>
    <property type="evidence" value="ECO:0007669"/>
    <property type="project" value="UniProtKB-SubCell"/>
</dbReference>
<keyword evidence="6" id="KW-0158">Chromosome</keyword>
<keyword evidence="8" id="KW-0698">rRNA processing</keyword>
<evidence type="ECO:0000313" key="17">
    <source>
        <dbReference type="Proteomes" id="UP000069940"/>
    </source>
</evidence>
<evidence type="ECO:0000256" key="12">
    <source>
        <dbReference type="ARBA" id="ARBA00023242"/>
    </source>
</evidence>
<dbReference type="PANTHER" id="PTHR13557:SF1">
    <property type="entry name" value="COILED-COIL DOMAIN-CONTAINING PROTEIN 86"/>
    <property type="match status" value="1"/>
</dbReference>
<dbReference type="VEuPathDB" id="VectorBase:AALC636_002616"/>
<feature type="region of interest" description="Disordered" evidence="14">
    <location>
        <begin position="1"/>
        <end position="72"/>
    </location>
</feature>
<evidence type="ECO:0000256" key="2">
    <source>
        <dbReference type="ARBA" id="ARBA00004286"/>
    </source>
</evidence>
<comment type="function">
    <text evidence="13">Required for proper chromosome segregation during mitosis and error-free mitotic progression.</text>
</comment>
<evidence type="ECO:0000256" key="6">
    <source>
        <dbReference type="ARBA" id="ARBA00022454"/>
    </source>
</evidence>
<evidence type="ECO:0000256" key="5">
    <source>
        <dbReference type="ARBA" id="ARBA00016738"/>
    </source>
</evidence>
<dbReference type="AlphaFoldDB" id="A0A023EIS4"/>
<dbReference type="EnsemblMetazoa" id="AALFPA23_022396.R33268">
    <property type="protein sequence ID" value="AALFPA23_022396.P33268"/>
    <property type="gene ID" value="AALFPA23_022396"/>
</dbReference>
<comment type="similarity">
    <text evidence="4">Belongs to the CGR1 family.</text>
</comment>
<reference evidence="15" key="1">
    <citation type="journal article" date="2014" name="PLoS Negl. Trop. Dis.">
        <title>Identification and characterization of seminal fluid proteins in the Asian tiger mosquito, Aedes albopictus.</title>
        <authorList>
            <person name="Boes K.E."/>
            <person name="Ribeiro J.M."/>
            <person name="Wong A."/>
            <person name="Harrington L.C."/>
            <person name="Wolfner M.F."/>
            <person name="Sirot L.K."/>
        </authorList>
    </citation>
    <scope>NUCLEOTIDE SEQUENCE</scope>
    <source>
        <tissue evidence="15">Reproductive organs</tissue>
    </source>
</reference>